<keyword evidence="7" id="KW-0809">Transit peptide</keyword>
<evidence type="ECO:0000256" key="4">
    <source>
        <dbReference type="ARBA" id="ARBA00022741"/>
    </source>
</evidence>
<dbReference type="InterPro" id="IPR014758">
    <property type="entry name" value="Met-tRNA_synth"/>
</dbReference>
<feature type="domain" description="Methionyl/Leucyl tRNA synthetase" evidence="15">
    <location>
        <begin position="6"/>
        <end position="367"/>
    </location>
</feature>
<keyword evidence="9 14" id="KW-0030">Aminoacyl-tRNA synthetase</keyword>
<dbReference type="Gene3D" id="2.170.220.10">
    <property type="match status" value="1"/>
</dbReference>
<keyword evidence="4 14" id="KW-0547">Nucleotide-binding</keyword>
<sequence>MGSCRYFITTPIFYVNAGPHLGHHHTVVLADSLHRLHRLLAPSSLTIFSTGTDEHGLKIQQAASKAKQDELSFCNRISKQFKDLFDSTGITYTDYVRTTEERHKACVRHFWEVLQKKEHIYIGTYKGWYSTQEELFLSDSEIKEVPKEDGTPQKVSIESGHPVEWMEEKNYVFCLSRFQDDLIHWLKSPGVVKPAKFQDLLLHWIRAGLQDLSVSRQSSRVKWGIRVPGDETQTIYVWLDALVNYLTVSGYPGPNHSWPPDCHVIGKDILKFHGIYWPAFLIAAGLEPPRSILCHSHWTVNNEKMSKSKGNVLCPVKKVDKYTADGIRYFLLREGVPHSDGNFNSLKVRRLLNAELADTLGNLLSRCTAPLVNKQQIFPAYNSKSFEELPDGQKVLVELQGLPDKVKARYLEGNIYQGLDEVMHVLRRTNAVVQDAKPWELAKSPDAGHRLDAVLHMALEVLRVSAIVLQPVIPVLSTRILDKLQVGVDERTWSCAETPDVRERPLMADKTHVFSRLRTASA</sequence>
<organism evidence="16">
    <name type="scientific">Ixodes ricinus</name>
    <name type="common">Common tick</name>
    <name type="synonym">Acarus ricinus</name>
    <dbReference type="NCBI Taxonomy" id="34613"/>
    <lineage>
        <taxon>Eukaryota</taxon>
        <taxon>Metazoa</taxon>
        <taxon>Ecdysozoa</taxon>
        <taxon>Arthropoda</taxon>
        <taxon>Chelicerata</taxon>
        <taxon>Arachnida</taxon>
        <taxon>Acari</taxon>
        <taxon>Parasitiformes</taxon>
        <taxon>Ixodida</taxon>
        <taxon>Ixodoidea</taxon>
        <taxon>Ixodidae</taxon>
        <taxon>Ixodinae</taxon>
        <taxon>Ixodes</taxon>
    </lineage>
</organism>
<accession>A0A131Y315</accession>
<dbReference type="NCBIfam" id="TIGR00398">
    <property type="entry name" value="metG"/>
    <property type="match status" value="1"/>
</dbReference>
<dbReference type="GO" id="GO:0005524">
    <property type="term" value="F:ATP binding"/>
    <property type="evidence" value="ECO:0007669"/>
    <property type="project" value="UniProtKB-KW"/>
</dbReference>
<evidence type="ECO:0000256" key="8">
    <source>
        <dbReference type="ARBA" id="ARBA00023128"/>
    </source>
</evidence>
<dbReference type="Gene3D" id="3.40.50.620">
    <property type="entry name" value="HUPs"/>
    <property type="match status" value="1"/>
</dbReference>
<evidence type="ECO:0000256" key="2">
    <source>
        <dbReference type="ARBA" id="ARBA00012838"/>
    </source>
</evidence>
<evidence type="ECO:0000259" key="15">
    <source>
        <dbReference type="Pfam" id="PF09334"/>
    </source>
</evidence>
<dbReference type="PANTHER" id="PTHR43326">
    <property type="entry name" value="METHIONYL-TRNA SYNTHETASE"/>
    <property type="match status" value="1"/>
</dbReference>
<evidence type="ECO:0000256" key="10">
    <source>
        <dbReference type="ARBA" id="ARBA00026124"/>
    </source>
</evidence>
<keyword evidence="5 14" id="KW-0067">ATP-binding</keyword>
<evidence type="ECO:0000256" key="9">
    <source>
        <dbReference type="ARBA" id="ARBA00023146"/>
    </source>
</evidence>
<dbReference type="SUPFAM" id="SSF52374">
    <property type="entry name" value="Nucleotidylyl transferase"/>
    <property type="match status" value="1"/>
</dbReference>
<protein>
    <recommendedName>
        <fullName evidence="10">Methionine--tRNA ligase, mitochondrial</fullName>
        <ecNumber evidence="2">6.1.1.10</ecNumber>
    </recommendedName>
    <alternativeName>
        <fullName evidence="11">Methionyl-tRNA synthetase 2</fullName>
    </alternativeName>
    <alternativeName>
        <fullName evidence="12">Mitochondrial methionyl-tRNA synthetase</fullName>
    </alternativeName>
</protein>
<dbReference type="GO" id="GO:0004825">
    <property type="term" value="F:methionine-tRNA ligase activity"/>
    <property type="evidence" value="ECO:0007669"/>
    <property type="project" value="UniProtKB-EC"/>
</dbReference>
<evidence type="ECO:0000256" key="6">
    <source>
        <dbReference type="ARBA" id="ARBA00022917"/>
    </source>
</evidence>
<evidence type="ECO:0000256" key="12">
    <source>
        <dbReference type="ARBA" id="ARBA00030331"/>
    </source>
</evidence>
<dbReference type="GO" id="GO:0005759">
    <property type="term" value="C:mitochondrial matrix"/>
    <property type="evidence" value="ECO:0007669"/>
    <property type="project" value="UniProtKB-SubCell"/>
</dbReference>
<dbReference type="AlphaFoldDB" id="A0A131Y315"/>
<dbReference type="Pfam" id="PF09334">
    <property type="entry name" value="tRNA-synt_1g"/>
    <property type="match status" value="1"/>
</dbReference>
<dbReference type="CDD" id="cd00814">
    <property type="entry name" value="MetRS_core"/>
    <property type="match status" value="1"/>
</dbReference>
<dbReference type="InterPro" id="IPR023457">
    <property type="entry name" value="Met-tRNA_synth_2"/>
</dbReference>
<name>A0A131Y315_IXORI</name>
<evidence type="ECO:0000256" key="3">
    <source>
        <dbReference type="ARBA" id="ARBA00022598"/>
    </source>
</evidence>
<reference evidence="16" key="1">
    <citation type="submission" date="2016-02" db="EMBL/GenBank/DDBJ databases">
        <title>RNAseq analyses of the midgut from blood- or serum-fed Ixodes ricinus ticks.</title>
        <authorList>
            <person name="Perner J."/>
            <person name="Provaznik J."/>
            <person name="Schrenkova J."/>
            <person name="Urbanova V."/>
            <person name="Ribeiro J.M."/>
            <person name="Kopacek P."/>
        </authorList>
    </citation>
    <scope>NUCLEOTIDE SEQUENCE</scope>
    <source>
        <tissue evidence="16">Gut</tissue>
    </source>
</reference>
<evidence type="ECO:0000256" key="7">
    <source>
        <dbReference type="ARBA" id="ARBA00022946"/>
    </source>
</evidence>
<dbReference type="InterPro" id="IPR014729">
    <property type="entry name" value="Rossmann-like_a/b/a_fold"/>
</dbReference>
<dbReference type="InterPro" id="IPR041872">
    <property type="entry name" value="Anticodon_Met"/>
</dbReference>
<evidence type="ECO:0000256" key="11">
    <source>
        <dbReference type="ARBA" id="ARBA00029831"/>
    </source>
</evidence>
<comment type="catalytic activity">
    <reaction evidence="13">
        <text>tRNA(Met) + L-methionine + ATP = L-methionyl-tRNA(Met) + AMP + diphosphate</text>
        <dbReference type="Rhea" id="RHEA:13481"/>
        <dbReference type="Rhea" id="RHEA-COMP:9667"/>
        <dbReference type="Rhea" id="RHEA-COMP:9698"/>
        <dbReference type="ChEBI" id="CHEBI:30616"/>
        <dbReference type="ChEBI" id="CHEBI:33019"/>
        <dbReference type="ChEBI" id="CHEBI:57844"/>
        <dbReference type="ChEBI" id="CHEBI:78442"/>
        <dbReference type="ChEBI" id="CHEBI:78530"/>
        <dbReference type="ChEBI" id="CHEBI:456215"/>
        <dbReference type="EC" id="6.1.1.10"/>
    </reaction>
</comment>
<dbReference type="Gene3D" id="1.10.730.10">
    <property type="entry name" value="Isoleucyl-tRNA Synthetase, Domain 1"/>
    <property type="match status" value="1"/>
</dbReference>
<keyword evidence="8" id="KW-0496">Mitochondrion</keyword>
<dbReference type="FunFam" id="2.170.220.10:FF:000001">
    <property type="entry name" value="methionine--tRNA ligase, mitochondrial"/>
    <property type="match status" value="1"/>
</dbReference>
<evidence type="ECO:0000256" key="13">
    <source>
        <dbReference type="ARBA" id="ARBA00047364"/>
    </source>
</evidence>
<dbReference type="InterPro" id="IPR015413">
    <property type="entry name" value="Methionyl/Leucyl_tRNA_Synth"/>
</dbReference>
<dbReference type="PANTHER" id="PTHR43326:SF1">
    <property type="entry name" value="METHIONINE--TRNA LIGASE, MITOCHONDRIAL"/>
    <property type="match status" value="1"/>
</dbReference>
<keyword evidence="6 14" id="KW-0648">Protein biosynthesis</keyword>
<evidence type="ECO:0000256" key="14">
    <source>
        <dbReference type="RuleBase" id="RU363039"/>
    </source>
</evidence>
<evidence type="ECO:0000256" key="5">
    <source>
        <dbReference type="ARBA" id="ARBA00022840"/>
    </source>
</evidence>
<dbReference type="InterPro" id="IPR033911">
    <property type="entry name" value="MetRS_core"/>
</dbReference>
<comment type="subcellular location">
    <subcellularLocation>
        <location evidence="1">Mitochondrion matrix</location>
    </subcellularLocation>
</comment>
<dbReference type="SUPFAM" id="SSF47323">
    <property type="entry name" value="Anticodon-binding domain of a subclass of class I aminoacyl-tRNA synthetases"/>
    <property type="match status" value="1"/>
</dbReference>
<dbReference type="EC" id="6.1.1.10" evidence="2"/>
<dbReference type="GO" id="GO:0006431">
    <property type="term" value="P:methionyl-tRNA aminoacylation"/>
    <property type="evidence" value="ECO:0007669"/>
    <property type="project" value="InterPro"/>
</dbReference>
<dbReference type="FunFam" id="1.10.730.10:FF:000022">
    <property type="entry name" value="Methionyl-tRNA synthetase 2, mitochondrial"/>
    <property type="match status" value="1"/>
</dbReference>
<dbReference type="CDD" id="cd07957">
    <property type="entry name" value="Anticodon_Ia_Met"/>
    <property type="match status" value="1"/>
</dbReference>
<dbReference type="PRINTS" id="PR01041">
    <property type="entry name" value="TRNASYNTHMET"/>
</dbReference>
<comment type="similarity">
    <text evidence="14">Belongs to the class-I aminoacyl-tRNA synthetase family.</text>
</comment>
<evidence type="ECO:0000256" key="1">
    <source>
        <dbReference type="ARBA" id="ARBA00004305"/>
    </source>
</evidence>
<dbReference type="InterPro" id="IPR009080">
    <property type="entry name" value="tRNAsynth_Ia_anticodon-bd"/>
</dbReference>
<proteinExistence type="evidence at transcript level"/>
<keyword evidence="3 14" id="KW-0436">Ligase</keyword>
<dbReference type="EMBL" id="GEFM01003380">
    <property type="protein sequence ID" value="JAP72416.1"/>
    <property type="molecule type" value="mRNA"/>
</dbReference>
<evidence type="ECO:0000313" key="16">
    <source>
        <dbReference type="EMBL" id="JAP72416.1"/>
    </source>
</evidence>